<accession>A0A6C2CM23</accession>
<reference evidence="1 2" key="1">
    <citation type="submission" date="2019-01" db="EMBL/GenBank/DDBJ databases">
        <title>Zoogloea oleivorans genome sequencing and assembly.</title>
        <authorList>
            <person name="Tancsics A."/>
            <person name="Farkas M."/>
            <person name="Kriszt B."/>
            <person name="Maroti G."/>
            <person name="Horvath B."/>
        </authorList>
    </citation>
    <scope>NUCLEOTIDE SEQUENCE [LARGE SCALE GENOMIC DNA]</scope>
    <source>
        <strain evidence="1 2">Buc</strain>
    </source>
</reference>
<evidence type="ECO:0000313" key="2">
    <source>
        <dbReference type="Proteomes" id="UP000389128"/>
    </source>
</evidence>
<dbReference type="OrthoDB" id="8964799at2"/>
<evidence type="ECO:0008006" key="3">
    <source>
        <dbReference type="Google" id="ProtNLM"/>
    </source>
</evidence>
<organism evidence="1 2">
    <name type="scientific">Zoogloea oleivorans</name>
    <dbReference type="NCBI Taxonomy" id="1552750"/>
    <lineage>
        <taxon>Bacteria</taxon>
        <taxon>Pseudomonadati</taxon>
        <taxon>Pseudomonadota</taxon>
        <taxon>Betaproteobacteria</taxon>
        <taxon>Rhodocyclales</taxon>
        <taxon>Zoogloeaceae</taxon>
        <taxon>Zoogloea</taxon>
    </lineage>
</organism>
<keyword evidence="2" id="KW-1185">Reference proteome</keyword>
<dbReference type="EMBL" id="SDKK01000015">
    <property type="protein sequence ID" value="TYC55021.1"/>
    <property type="molecule type" value="Genomic_DNA"/>
</dbReference>
<protein>
    <recommendedName>
        <fullName evidence="3">DUF2917 domain-containing protein</fullName>
    </recommendedName>
</protein>
<sequence length="129" mass="15054">MENTTRNTETRLRLKAGETQLQHALAGTLILVQDGSVWQESAPRWLGEEMHVTRQRLEAGSCLRVEETGWTRLTAERDCALAWITLADEPGLLALLLTRLRRRHVRENRRLAEEVKRLRMLLEKRENCR</sequence>
<name>A0A6C2CM23_9RHOO</name>
<comment type="caution">
    <text evidence="1">The sequence shown here is derived from an EMBL/GenBank/DDBJ whole genome shotgun (WGS) entry which is preliminary data.</text>
</comment>
<dbReference type="RefSeq" id="WP_148580154.1">
    <property type="nucleotide sequence ID" value="NZ_JAVEUW010000024.1"/>
</dbReference>
<evidence type="ECO:0000313" key="1">
    <source>
        <dbReference type="EMBL" id="TYC55021.1"/>
    </source>
</evidence>
<dbReference type="Proteomes" id="UP000389128">
    <property type="component" value="Unassembled WGS sequence"/>
</dbReference>
<gene>
    <name evidence="1" type="ORF">ETQ85_16365</name>
</gene>
<proteinExistence type="predicted"/>
<dbReference type="AlphaFoldDB" id="A0A6C2CM23"/>